<comment type="caution">
    <text evidence="2">The sequence shown here is derived from an EMBL/GenBank/DDBJ whole genome shotgun (WGS) entry which is preliminary data.</text>
</comment>
<reference evidence="2 3" key="1">
    <citation type="journal article" date="2015" name="Nat. Commun.">
        <title>Lucilia cuprina genome unlocks parasitic fly biology to underpin future interventions.</title>
        <authorList>
            <person name="Anstead C.A."/>
            <person name="Korhonen P.K."/>
            <person name="Young N.D."/>
            <person name="Hall R.S."/>
            <person name="Jex A.R."/>
            <person name="Murali S.C."/>
            <person name="Hughes D.S."/>
            <person name="Lee S.F."/>
            <person name="Perry T."/>
            <person name="Stroehlein A.J."/>
            <person name="Ansell B.R."/>
            <person name="Breugelmans B."/>
            <person name="Hofmann A."/>
            <person name="Qu J."/>
            <person name="Dugan S."/>
            <person name="Lee S.L."/>
            <person name="Chao H."/>
            <person name="Dinh H."/>
            <person name="Han Y."/>
            <person name="Doddapaneni H.V."/>
            <person name="Worley K.C."/>
            <person name="Muzny D.M."/>
            <person name="Ioannidis P."/>
            <person name="Waterhouse R.M."/>
            <person name="Zdobnov E.M."/>
            <person name="James P.J."/>
            <person name="Bagnall N.H."/>
            <person name="Kotze A.C."/>
            <person name="Gibbs R.A."/>
            <person name="Richards S."/>
            <person name="Batterham P."/>
            <person name="Gasser R.B."/>
        </authorList>
    </citation>
    <scope>NUCLEOTIDE SEQUENCE [LARGE SCALE GENOMIC DNA]</scope>
    <source>
        <strain evidence="2 3">LS</strain>
        <tissue evidence="2">Full body</tissue>
    </source>
</reference>
<keyword evidence="1" id="KW-1133">Transmembrane helix</keyword>
<feature type="transmembrane region" description="Helical" evidence="1">
    <location>
        <begin position="66"/>
        <end position="86"/>
    </location>
</feature>
<evidence type="ECO:0000256" key="1">
    <source>
        <dbReference type="SAM" id="Phobius"/>
    </source>
</evidence>
<gene>
    <name evidence="2" type="ORF">FF38_12301</name>
</gene>
<feature type="transmembrane region" description="Helical" evidence="1">
    <location>
        <begin position="41"/>
        <end position="59"/>
    </location>
</feature>
<dbReference type="AlphaFoldDB" id="A0A0L0CUE5"/>
<name>A0A0L0CUE5_LUCCU</name>
<dbReference type="EMBL" id="JRES01000005">
    <property type="protein sequence ID" value="KNC34989.1"/>
    <property type="molecule type" value="Genomic_DNA"/>
</dbReference>
<evidence type="ECO:0000313" key="2">
    <source>
        <dbReference type="EMBL" id="KNC34989.1"/>
    </source>
</evidence>
<proteinExistence type="predicted"/>
<keyword evidence="1" id="KW-0812">Transmembrane</keyword>
<keyword evidence="3" id="KW-1185">Reference proteome</keyword>
<keyword evidence="1" id="KW-0472">Membrane</keyword>
<protein>
    <submittedName>
        <fullName evidence="2">Uncharacterized protein</fullName>
    </submittedName>
</protein>
<organism evidence="2 3">
    <name type="scientific">Lucilia cuprina</name>
    <name type="common">Green bottle fly</name>
    <name type="synonym">Australian sheep blowfly</name>
    <dbReference type="NCBI Taxonomy" id="7375"/>
    <lineage>
        <taxon>Eukaryota</taxon>
        <taxon>Metazoa</taxon>
        <taxon>Ecdysozoa</taxon>
        <taxon>Arthropoda</taxon>
        <taxon>Hexapoda</taxon>
        <taxon>Insecta</taxon>
        <taxon>Pterygota</taxon>
        <taxon>Neoptera</taxon>
        <taxon>Endopterygota</taxon>
        <taxon>Diptera</taxon>
        <taxon>Brachycera</taxon>
        <taxon>Muscomorpha</taxon>
        <taxon>Oestroidea</taxon>
        <taxon>Calliphoridae</taxon>
        <taxon>Luciliinae</taxon>
        <taxon>Lucilia</taxon>
    </lineage>
</organism>
<evidence type="ECO:0000313" key="3">
    <source>
        <dbReference type="Proteomes" id="UP000037069"/>
    </source>
</evidence>
<accession>A0A0L0CUE5</accession>
<dbReference type="Proteomes" id="UP000037069">
    <property type="component" value="Unassembled WGS sequence"/>
</dbReference>
<sequence length="165" mass="18781">MEKSMAVEVGLNKPTKEQDIKAAAKFKERIHDPLLLADNGLSIWLMWSTMMLLLMMMTMTTTRSMYGIPIGIPASITFGFILQSTVKQQQHLFTTKFSQYYVAWKTCHFIQKILPLLHGHTQVPILNTFIRPKTKVKINKLVSFCIPGDSLTDQVLLIKPGTSRK</sequence>